<feature type="compositionally biased region" description="Polar residues" evidence="1">
    <location>
        <begin position="895"/>
        <end position="905"/>
    </location>
</feature>
<feature type="region of interest" description="Disordered" evidence="1">
    <location>
        <begin position="260"/>
        <end position="292"/>
    </location>
</feature>
<protein>
    <recommendedName>
        <fullName evidence="4">COP1-interacting protein 7</fullName>
    </recommendedName>
</protein>
<feature type="compositionally biased region" description="Polar residues" evidence="1">
    <location>
        <begin position="750"/>
        <end position="766"/>
    </location>
</feature>
<feature type="region of interest" description="Disordered" evidence="1">
    <location>
        <begin position="1015"/>
        <end position="1037"/>
    </location>
</feature>
<feature type="compositionally biased region" description="Polar residues" evidence="1">
    <location>
        <begin position="1078"/>
        <end position="1090"/>
    </location>
</feature>
<dbReference type="AlphaFoldDB" id="A0AAW1KV82"/>
<feature type="region of interest" description="Disordered" evidence="1">
    <location>
        <begin position="1152"/>
        <end position="1183"/>
    </location>
</feature>
<keyword evidence="3" id="KW-1185">Reference proteome</keyword>
<evidence type="ECO:0000313" key="3">
    <source>
        <dbReference type="Proteomes" id="UP001443914"/>
    </source>
</evidence>
<evidence type="ECO:0008006" key="4">
    <source>
        <dbReference type="Google" id="ProtNLM"/>
    </source>
</evidence>
<feature type="compositionally biased region" description="Polar residues" evidence="1">
    <location>
        <begin position="652"/>
        <end position="669"/>
    </location>
</feature>
<feature type="compositionally biased region" description="Polar residues" evidence="1">
    <location>
        <begin position="818"/>
        <end position="853"/>
    </location>
</feature>
<dbReference type="EMBL" id="JBDFQZ010000005">
    <property type="protein sequence ID" value="KAK9724286.1"/>
    <property type="molecule type" value="Genomic_DNA"/>
</dbReference>
<feature type="region of interest" description="Disordered" evidence="1">
    <location>
        <begin position="332"/>
        <end position="392"/>
    </location>
</feature>
<organism evidence="2 3">
    <name type="scientific">Saponaria officinalis</name>
    <name type="common">Common soapwort</name>
    <name type="synonym">Lychnis saponaria</name>
    <dbReference type="NCBI Taxonomy" id="3572"/>
    <lineage>
        <taxon>Eukaryota</taxon>
        <taxon>Viridiplantae</taxon>
        <taxon>Streptophyta</taxon>
        <taxon>Embryophyta</taxon>
        <taxon>Tracheophyta</taxon>
        <taxon>Spermatophyta</taxon>
        <taxon>Magnoliopsida</taxon>
        <taxon>eudicotyledons</taxon>
        <taxon>Gunneridae</taxon>
        <taxon>Pentapetalae</taxon>
        <taxon>Caryophyllales</taxon>
        <taxon>Caryophyllaceae</taxon>
        <taxon>Caryophylleae</taxon>
        <taxon>Saponaria</taxon>
    </lineage>
</organism>
<feature type="compositionally biased region" description="Basic residues" evidence="1">
    <location>
        <begin position="379"/>
        <end position="388"/>
    </location>
</feature>
<feature type="compositionally biased region" description="Polar residues" evidence="1">
    <location>
        <begin position="1114"/>
        <end position="1137"/>
    </location>
</feature>
<feature type="compositionally biased region" description="Polar residues" evidence="1">
    <location>
        <begin position="1152"/>
        <end position="1168"/>
    </location>
</feature>
<feature type="compositionally biased region" description="Basic and acidic residues" evidence="1">
    <location>
        <begin position="676"/>
        <end position="706"/>
    </location>
</feature>
<feature type="region of interest" description="Disordered" evidence="1">
    <location>
        <begin position="1078"/>
        <end position="1137"/>
    </location>
</feature>
<reference evidence="2 3" key="1">
    <citation type="submission" date="2024-03" db="EMBL/GenBank/DDBJ databases">
        <title>WGS assembly of Saponaria officinalis var. Norfolk2.</title>
        <authorList>
            <person name="Jenkins J."/>
            <person name="Shu S."/>
            <person name="Grimwood J."/>
            <person name="Barry K."/>
            <person name="Goodstein D."/>
            <person name="Schmutz J."/>
            <person name="Leebens-Mack J."/>
            <person name="Osbourn A."/>
        </authorList>
    </citation>
    <scope>NUCLEOTIDE SEQUENCE [LARGE SCALE GENOMIC DNA]</scope>
    <source>
        <strain evidence="3">cv. Norfolk2</strain>
        <strain evidence="2">JIC</strain>
        <tissue evidence="2">Leaf</tissue>
    </source>
</reference>
<dbReference type="EMBL" id="JBDFQZ010000005">
    <property type="protein sequence ID" value="KAK9724288.1"/>
    <property type="molecule type" value="Genomic_DNA"/>
</dbReference>
<gene>
    <name evidence="2" type="ORF">RND81_05G061300</name>
</gene>
<dbReference type="PANTHER" id="PTHR31008:SF2">
    <property type="entry name" value="COP1-INTERACTING PROTEIN-LIKE PROTEIN"/>
    <property type="match status" value="1"/>
</dbReference>
<evidence type="ECO:0000256" key="1">
    <source>
        <dbReference type="SAM" id="MobiDB-lite"/>
    </source>
</evidence>
<accession>A0AAW1KV82</accession>
<feature type="region of interest" description="Disordered" evidence="1">
    <location>
        <begin position="652"/>
        <end position="706"/>
    </location>
</feature>
<feature type="compositionally biased region" description="Low complexity" evidence="1">
    <location>
        <begin position="421"/>
        <end position="432"/>
    </location>
</feature>
<feature type="compositionally biased region" description="Basic and acidic residues" evidence="1">
    <location>
        <begin position="410"/>
        <end position="420"/>
    </location>
</feature>
<feature type="compositionally biased region" description="Polar residues" evidence="1">
    <location>
        <begin position="773"/>
        <end position="796"/>
    </location>
</feature>
<feature type="region of interest" description="Disordered" evidence="1">
    <location>
        <begin position="406"/>
        <end position="452"/>
    </location>
</feature>
<feature type="compositionally biased region" description="Basic and acidic residues" evidence="1">
    <location>
        <begin position="906"/>
        <end position="916"/>
    </location>
</feature>
<feature type="compositionally biased region" description="Basic and acidic residues" evidence="1">
    <location>
        <begin position="353"/>
        <end position="363"/>
    </location>
</feature>
<comment type="caution">
    <text evidence="2">The sequence shown here is derived from an EMBL/GenBank/DDBJ whole genome shotgun (WGS) entry which is preliminary data.</text>
</comment>
<feature type="region of interest" description="Disordered" evidence="1">
    <location>
        <begin position="740"/>
        <end position="944"/>
    </location>
</feature>
<feature type="compositionally biased region" description="Polar residues" evidence="1">
    <location>
        <begin position="260"/>
        <end position="280"/>
    </location>
</feature>
<feature type="compositionally biased region" description="Polar residues" evidence="1">
    <location>
        <begin position="922"/>
        <end position="936"/>
    </location>
</feature>
<feature type="region of interest" description="Disordered" evidence="1">
    <location>
        <begin position="608"/>
        <end position="627"/>
    </location>
</feature>
<evidence type="ECO:0000313" key="2">
    <source>
        <dbReference type="EMBL" id="KAK9724286.1"/>
    </source>
</evidence>
<feature type="compositionally biased region" description="Polar residues" evidence="1">
    <location>
        <begin position="866"/>
        <end position="877"/>
    </location>
</feature>
<dbReference type="PANTHER" id="PTHR31008">
    <property type="entry name" value="COP1-INTERACTING PROTEIN-RELATED"/>
    <property type="match status" value="1"/>
</dbReference>
<sequence>MKSSTLLDSISFQLTPTRTRCDLVITANGKTEKIASGLLDPFVAHLKVAQEQIGKGGYSIVLEPNRGIDTPWFTKGTVERFVRFVSTPEILERAYTIESEILQIEKAISRQSSNTTALHNVVDLPVKFEESLEGSKPALHGNDEKAIVLYEPTNHQAENGSAMLEKNSKVQLVQVLETRKSVLQKEQGMAFARAAAASFDINNISALLTFAECFGASRMMDACKKFVHLWKAKHESGQWVEVEPTEAMTCPTDVASTNSSGIVFHNSNESSQGEAVSETNGKSDHHHQSQQHPMFAPWQMNAQANGMPVFQPYPMQGMPYYNNYPGNNMLFQSPYPPLDDPRLHGHRTRRRKPSADSGDRNAESETQESDTNEEVPVIRSRRKKGGKLSKKEGGKVVIRNINYIASTKQGDGDSDPRSSSDSDSNDNVGIIKVGKKGVSQKSSNPLKSSVGDDGHWQAFQNFLLTDADESSNSVNKMLEIEGNIQGRKRQTAIGDSSSALGRRNMSGSKDVGFSDRFDISGDTTCVGKRADDQMDYIFNRQEKPTNFPDSSLSPVISDRFEGSANKINTSSSNAMADESFVVLRRAGSSSQFVGDGRATMDMDQQQLPSTVQKADSRDFEPNDLNLMPNREIEDGLSGYHPDIDYEMQSHVNVTSEQSGNSKKVTSGTKQGPPKKVVKDQKLLKAERTQANTRREKPSKLSSLEDARARAEKLRAYKADLQKLKKEKEEEQLKRLEALKIERQKRIAARSGTTATQLPLPSQQSRKQLPKFSPVSQKGSKFSDTEPGSSSPLQRSTLKLVPKVMSDSSRTPKPKRLNGASQSNGNRLTRSASSLSIRNEETNFTTPESKTTISRIRRLSEPKITVHQVSVGKTQSAEGVSKRRASLPEQKLRVSKGSSASVPKKSTNVEKSRKPGEKMLSTAPATSKRSRGNSEPSRNGDDNTIVEKTVVMLEFKKPAAPVFQQPENRTSVHNMQLDTSEEDTCIPPPASPIIMKEIDCEPSSQEVKGHLYATVNEPEEVSPNVPNVGTAEEPYQAPYARVSSTEDRCMAESEYGKALPTSLFTAAAGAQTTTVLVSNDQRQESSISQAASGKHQRKESSKGFKRLLMFGKRNSAGSESSIELDKATSSGVDDTALRGSSSEVFTLKNLLTQEESSSAPKKSSRTFSLLSPFKSKNAEKKATP</sequence>
<name>A0AAW1KV82_SAPOF</name>
<proteinExistence type="predicted"/>
<dbReference type="Proteomes" id="UP001443914">
    <property type="component" value="Unassembled WGS sequence"/>
</dbReference>